<dbReference type="PANTHER" id="PTHR21310:SF39">
    <property type="entry name" value="AMINOGLYCOSIDE PHOSPHOTRANSFERASE DOMAIN-CONTAINING PROTEIN"/>
    <property type="match status" value="1"/>
</dbReference>
<dbReference type="InterPro" id="IPR051678">
    <property type="entry name" value="AGP_Transferase"/>
</dbReference>
<dbReference type="SUPFAM" id="SSF56112">
    <property type="entry name" value="Protein kinase-like (PK-like)"/>
    <property type="match status" value="1"/>
</dbReference>
<evidence type="ECO:0000313" key="2">
    <source>
        <dbReference type="EMBL" id="CRL22210.1"/>
    </source>
</evidence>
<keyword evidence="2" id="KW-0808">Transferase</keyword>
<name>A0A0G4P7D3_PENC3</name>
<dbReference type="Proteomes" id="UP000053732">
    <property type="component" value="Unassembled WGS sequence"/>
</dbReference>
<accession>A0A0G4P7D3</accession>
<dbReference type="AlphaFoldDB" id="A0A0G4P7D3"/>
<keyword evidence="3" id="KW-1185">Reference proteome</keyword>
<gene>
    <name evidence="2" type="ORF">PCAMFM013_S007g000191</name>
</gene>
<dbReference type="STRING" id="1429867.A0A0G4P7D3"/>
<proteinExistence type="predicted"/>
<organism evidence="2 3">
    <name type="scientific">Penicillium camemberti (strain FM 013)</name>
    <dbReference type="NCBI Taxonomy" id="1429867"/>
    <lineage>
        <taxon>Eukaryota</taxon>
        <taxon>Fungi</taxon>
        <taxon>Dikarya</taxon>
        <taxon>Ascomycota</taxon>
        <taxon>Pezizomycotina</taxon>
        <taxon>Eurotiomycetes</taxon>
        <taxon>Eurotiomycetidae</taxon>
        <taxon>Eurotiales</taxon>
        <taxon>Aspergillaceae</taxon>
        <taxon>Penicillium</taxon>
    </lineage>
</organism>
<keyword evidence="2" id="KW-0418">Kinase</keyword>
<dbReference type="InterPro" id="IPR002575">
    <property type="entry name" value="Aminoglycoside_PTrfase"/>
</dbReference>
<feature type="domain" description="Aminoglycoside phosphotransferase" evidence="1">
    <location>
        <begin position="40"/>
        <end position="227"/>
    </location>
</feature>
<dbReference type="EMBL" id="HG793140">
    <property type="protein sequence ID" value="CRL22210.1"/>
    <property type="molecule type" value="Genomic_DNA"/>
</dbReference>
<dbReference type="Gene3D" id="3.90.1200.10">
    <property type="match status" value="1"/>
</dbReference>
<dbReference type="Pfam" id="PF01636">
    <property type="entry name" value="APH"/>
    <property type="match status" value="1"/>
</dbReference>
<sequence length="259" mass="29279">MSVELNNRQSIIDYCRSCPEDQLIGGLRSGNQVVKLPDCDLVVKFGPHVSSYEAKNQQSAYEIIDRHIVTVPWVHTFFVDDGGWGYMVSDFIPGKTIDPLSGSHIQRLAGILEYFRSITADRAGSLCGGPSIGLLWPDTNDLTISNVQQVEEWFNSRLFPGDGKVHFDISQLVLCHLDIAPRNIIWLDDGGVCLLDWASAGFYPRPLEFASLFFQEYDFSEMLLNAISFGSERDKEEQQKICQALYNNERYSFLVLLEP</sequence>
<evidence type="ECO:0000259" key="1">
    <source>
        <dbReference type="Pfam" id="PF01636"/>
    </source>
</evidence>
<reference evidence="2 3" key="1">
    <citation type="journal article" date="2014" name="Nat. Commun.">
        <title>Multiple recent horizontal transfers of a large genomic region in cheese making fungi.</title>
        <authorList>
            <person name="Cheeseman K."/>
            <person name="Ropars J."/>
            <person name="Renault P."/>
            <person name="Dupont J."/>
            <person name="Gouzy J."/>
            <person name="Branca A."/>
            <person name="Abraham A.L."/>
            <person name="Ceppi M."/>
            <person name="Conseiller E."/>
            <person name="Debuchy R."/>
            <person name="Malagnac F."/>
            <person name="Goarin A."/>
            <person name="Silar P."/>
            <person name="Lacoste S."/>
            <person name="Sallet E."/>
            <person name="Bensimon A."/>
            <person name="Giraud T."/>
            <person name="Brygoo Y."/>
        </authorList>
    </citation>
    <scope>NUCLEOTIDE SEQUENCE [LARGE SCALE GENOMIC DNA]</scope>
    <source>
        <strain evidence="3">FM 013</strain>
    </source>
</reference>
<dbReference type="GO" id="GO:0016301">
    <property type="term" value="F:kinase activity"/>
    <property type="evidence" value="ECO:0007669"/>
    <property type="project" value="UniProtKB-KW"/>
</dbReference>
<protein>
    <submittedName>
        <fullName evidence="2">Protein kinase-like domain</fullName>
    </submittedName>
</protein>
<evidence type="ECO:0000313" key="3">
    <source>
        <dbReference type="Proteomes" id="UP000053732"/>
    </source>
</evidence>
<dbReference type="InterPro" id="IPR011009">
    <property type="entry name" value="Kinase-like_dom_sf"/>
</dbReference>
<dbReference type="PANTHER" id="PTHR21310">
    <property type="entry name" value="AMINOGLYCOSIDE PHOSPHOTRANSFERASE-RELATED-RELATED"/>
    <property type="match status" value="1"/>
</dbReference>